<name>A0A147J133_9SPHN</name>
<organism evidence="5 6">
    <name type="scientific">Sphingomonas sanguinis</name>
    <dbReference type="NCBI Taxonomy" id="33051"/>
    <lineage>
        <taxon>Bacteria</taxon>
        <taxon>Pseudomonadati</taxon>
        <taxon>Pseudomonadota</taxon>
        <taxon>Alphaproteobacteria</taxon>
        <taxon>Sphingomonadales</taxon>
        <taxon>Sphingomonadaceae</taxon>
        <taxon>Sphingomonas</taxon>
    </lineage>
</organism>
<dbReference type="Pfam" id="PF01202">
    <property type="entry name" value="SKI"/>
    <property type="match status" value="1"/>
</dbReference>
<evidence type="ECO:0000256" key="3">
    <source>
        <dbReference type="ARBA" id="ARBA00022840"/>
    </source>
</evidence>
<evidence type="ECO:0000313" key="5">
    <source>
        <dbReference type="EMBL" id="KTW02034.1"/>
    </source>
</evidence>
<evidence type="ECO:0000256" key="4">
    <source>
        <dbReference type="ARBA" id="ARBA00022993"/>
    </source>
</evidence>
<dbReference type="GO" id="GO:0015937">
    <property type="term" value="P:coenzyme A biosynthetic process"/>
    <property type="evidence" value="ECO:0007669"/>
    <property type="project" value="UniProtKB-KW"/>
</dbReference>
<dbReference type="AlphaFoldDB" id="A0A147J133"/>
<keyword evidence="5" id="KW-0418">Kinase</keyword>
<dbReference type="PRINTS" id="PR01100">
    <property type="entry name" value="SHIKIMTKNASE"/>
</dbReference>
<feature type="non-terminal residue" evidence="5">
    <location>
        <position position="66"/>
    </location>
</feature>
<dbReference type="PROSITE" id="PS51219">
    <property type="entry name" value="DPCK"/>
    <property type="match status" value="1"/>
</dbReference>
<evidence type="ECO:0000256" key="2">
    <source>
        <dbReference type="ARBA" id="ARBA00022741"/>
    </source>
</evidence>
<gene>
    <name evidence="5" type="ORF">NS258_18515</name>
</gene>
<comment type="similarity">
    <text evidence="1">Belongs to the CoaE family.</text>
</comment>
<accession>A0A147J133</accession>
<dbReference type="EMBL" id="LDTC01000343">
    <property type="protein sequence ID" value="KTW02034.1"/>
    <property type="molecule type" value="Genomic_DNA"/>
</dbReference>
<comment type="caution">
    <text evidence="5">The sequence shown here is derived from an EMBL/GenBank/DDBJ whole genome shotgun (WGS) entry which is preliminary data.</text>
</comment>
<reference evidence="5 6" key="1">
    <citation type="journal article" date="2016" name="Front. Microbiol.">
        <title>Genomic Resource of Rice Seed Associated Bacteria.</title>
        <authorList>
            <person name="Midha S."/>
            <person name="Bansal K."/>
            <person name="Sharma S."/>
            <person name="Kumar N."/>
            <person name="Patil P.P."/>
            <person name="Chaudhry V."/>
            <person name="Patil P.B."/>
        </authorList>
    </citation>
    <scope>NUCLEOTIDE SEQUENCE [LARGE SCALE GENOMIC DNA]</scope>
    <source>
        <strain evidence="5 6">NS258</strain>
    </source>
</reference>
<keyword evidence="3" id="KW-0067">ATP-binding</keyword>
<evidence type="ECO:0000256" key="1">
    <source>
        <dbReference type="ARBA" id="ARBA00009018"/>
    </source>
</evidence>
<dbReference type="RefSeq" id="WP_275044911.1">
    <property type="nucleotide sequence ID" value="NZ_LDTC01000343.1"/>
</dbReference>
<dbReference type="GO" id="GO:0004140">
    <property type="term" value="F:dephospho-CoA kinase activity"/>
    <property type="evidence" value="ECO:0007669"/>
    <property type="project" value="InterPro"/>
</dbReference>
<dbReference type="Gene3D" id="3.40.50.300">
    <property type="entry name" value="P-loop containing nucleotide triphosphate hydrolases"/>
    <property type="match status" value="1"/>
</dbReference>
<dbReference type="GO" id="GO:0005524">
    <property type="term" value="F:ATP binding"/>
    <property type="evidence" value="ECO:0007669"/>
    <property type="project" value="UniProtKB-KW"/>
</dbReference>
<dbReference type="SUPFAM" id="SSF52540">
    <property type="entry name" value="P-loop containing nucleoside triphosphate hydrolases"/>
    <property type="match status" value="1"/>
</dbReference>
<dbReference type="InterPro" id="IPR031322">
    <property type="entry name" value="Shikimate/glucono_kinase"/>
</dbReference>
<evidence type="ECO:0000313" key="6">
    <source>
        <dbReference type="Proteomes" id="UP000074410"/>
    </source>
</evidence>
<protein>
    <submittedName>
        <fullName evidence="5">Shikimate kinase</fullName>
    </submittedName>
</protein>
<dbReference type="Proteomes" id="UP000074410">
    <property type="component" value="Unassembled WGS sequence"/>
</dbReference>
<keyword evidence="2" id="KW-0547">Nucleotide-binding</keyword>
<dbReference type="InterPro" id="IPR001977">
    <property type="entry name" value="Depp_CoAkinase"/>
</dbReference>
<dbReference type="InterPro" id="IPR027417">
    <property type="entry name" value="P-loop_NTPase"/>
</dbReference>
<proteinExistence type="inferred from homology"/>
<keyword evidence="4" id="KW-0173">Coenzyme A biosynthesis</keyword>
<sequence length="66" mass="6789">MTPPEPVEHATTTPDAGTSAVVLIGPMGAGKTSVGRRVARALGTPFTDTDKLVVHDHGPNPALFRA</sequence>
<keyword evidence="5" id="KW-0808">Transferase</keyword>